<evidence type="ECO:0000313" key="2">
    <source>
        <dbReference type="Proteomes" id="UP001278500"/>
    </source>
</evidence>
<dbReference type="RefSeq" id="XP_062678355.1">
    <property type="nucleotide sequence ID" value="XM_062825730.1"/>
</dbReference>
<name>A0AAE0J8K3_9PEZI</name>
<evidence type="ECO:0000313" key="1">
    <source>
        <dbReference type="EMBL" id="KAK3338995.1"/>
    </source>
</evidence>
<reference evidence="1" key="2">
    <citation type="submission" date="2023-06" db="EMBL/GenBank/DDBJ databases">
        <authorList>
            <consortium name="Lawrence Berkeley National Laboratory"/>
            <person name="Haridas S."/>
            <person name="Hensen N."/>
            <person name="Bonometti L."/>
            <person name="Westerberg I."/>
            <person name="Brannstrom I.O."/>
            <person name="Guillou S."/>
            <person name="Cros-Aarteil S."/>
            <person name="Calhoun S."/>
            <person name="Kuo A."/>
            <person name="Mondo S."/>
            <person name="Pangilinan J."/>
            <person name="Riley R."/>
            <person name="Labutti K."/>
            <person name="Andreopoulos B."/>
            <person name="Lipzen A."/>
            <person name="Chen C."/>
            <person name="Yanf M."/>
            <person name="Daum C."/>
            <person name="Ng V."/>
            <person name="Clum A."/>
            <person name="Steindorff A."/>
            <person name="Ohm R."/>
            <person name="Martin F."/>
            <person name="Silar P."/>
            <person name="Natvig D."/>
            <person name="Lalanne C."/>
            <person name="Gautier V."/>
            <person name="Ament-Velasquez S.L."/>
            <person name="Kruys A."/>
            <person name="Hutchinson M.I."/>
            <person name="Powell A.J."/>
            <person name="Barry K."/>
            <person name="Miller A.N."/>
            <person name="Grigoriev I.V."/>
            <person name="Debuchy R."/>
            <person name="Gladieux P."/>
            <person name="Thoren M.H."/>
            <person name="Johannesson H."/>
        </authorList>
    </citation>
    <scope>NUCLEOTIDE SEQUENCE</scope>
    <source>
        <strain evidence="1">CBS 560.94</strain>
    </source>
</reference>
<protein>
    <submittedName>
        <fullName evidence="1">Uncharacterized protein</fullName>
    </submittedName>
</protein>
<dbReference type="GeneID" id="87862884"/>
<dbReference type="EMBL" id="JAUEPP010000007">
    <property type="protein sequence ID" value="KAK3338995.1"/>
    <property type="molecule type" value="Genomic_DNA"/>
</dbReference>
<reference evidence="1" key="1">
    <citation type="journal article" date="2023" name="Mol. Phylogenet. Evol.">
        <title>Genome-scale phylogeny and comparative genomics of the fungal order Sordariales.</title>
        <authorList>
            <person name="Hensen N."/>
            <person name="Bonometti L."/>
            <person name="Westerberg I."/>
            <person name="Brannstrom I.O."/>
            <person name="Guillou S."/>
            <person name="Cros-Aarteil S."/>
            <person name="Calhoun S."/>
            <person name="Haridas S."/>
            <person name="Kuo A."/>
            <person name="Mondo S."/>
            <person name="Pangilinan J."/>
            <person name="Riley R."/>
            <person name="LaButti K."/>
            <person name="Andreopoulos B."/>
            <person name="Lipzen A."/>
            <person name="Chen C."/>
            <person name="Yan M."/>
            <person name="Daum C."/>
            <person name="Ng V."/>
            <person name="Clum A."/>
            <person name="Steindorff A."/>
            <person name="Ohm R.A."/>
            <person name="Martin F."/>
            <person name="Silar P."/>
            <person name="Natvig D.O."/>
            <person name="Lalanne C."/>
            <person name="Gautier V."/>
            <person name="Ament-Velasquez S.L."/>
            <person name="Kruys A."/>
            <person name="Hutchinson M.I."/>
            <person name="Powell A.J."/>
            <person name="Barry K."/>
            <person name="Miller A.N."/>
            <person name="Grigoriev I.V."/>
            <person name="Debuchy R."/>
            <person name="Gladieux P."/>
            <person name="Hiltunen Thoren M."/>
            <person name="Johannesson H."/>
        </authorList>
    </citation>
    <scope>NUCLEOTIDE SEQUENCE</scope>
    <source>
        <strain evidence="1">CBS 560.94</strain>
    </source>
</reference>
<proteinExistence type="predicted"/>
<sequence length="117" mass="12667">MARKSGVSVVDGAVHACAAAAHGGTAFRRNVTAENAQHRPGGAKYLVPYTQSTEHRARRPNITSNTIVSDCSAARIFKVVGEAMAWSFLERQGQSSAAKCFNFVMVDEARFLYECLS</sequence>
<keyword evidence="2" id="KW-1185">Reference proteome</keyword>
<dbReference type="Proteomes" id="UP001278500">
    <property type="component" value="Unassembled WGS sequence"/>
</dbReference>
<dbReference type="AlphaFoldDB" id="A0AAE0J8K3"/>
<accession>A0AAE0J8K3</accession>
<organism evidence="1 2">
    <name type="scientific">Neurospora tetraspora</name>
    <dbReference type="NCBI Taxonomy" id="94610"/>
    <lineage>
        <taxon>Eukaryota</taxon>
        <taxon>Fungi</taxon>
        <taxon>Dikarya</taxon>
        <taxon>Ascomycota</taxon>
        <taxon>Pezizomycotina</taxon>
        <taxon>Sordariomycetes</taxon>
        <taxon>Sordariomycetidae</taxon>
        <taxon>Sordariales</taxon>
        <taxon>Sordariaceae</taxon>
        <taxon>Neurospora</taxon>
    </lineage>
</organism>
<gene>
    <name evidence="1" type="ORF">B0H65DRAFT_445238</name>
</gene>
<comment type="caution">
    <text evidence="1">The sequence shown here is derived from an EMBL/GenBank/DDBJ whole genome shotgun (WGS) entry which is preliminary data.</text>
</comment>